<protein>
    <submittedName>
        <fullName evidence="1">Uncharacterized protein</fullName>
    </submittedName>
</protein>
<comment type="caution">
    <text evidence="1">The sequence shown here is derived from an EMBL/GenBank/DDBJ whole genome shotgun (WGS) entry which is preliminary data.</text>
</comment>
<reference evidence="1" key="1">
    <citation type="journal article" date="2014" name="Front. Microbiol.">
        <title>High frequency of phylogenetically diverse reductive dehalogenase-homologous genes in deep subseafloor sedimentary metagenomes.</title>
        <authorList>
            <person name="Kawai M."/>
            <person name="Futagami T."/>
            <person name="Toyoda A."/>
            <person name="Takaki Y."/>
            <person name="Nishi S."/>
            <person name="Hori S."/>
            <person name="Arai W."/>
            <person name="Tsubouchi T."/>
            <person name="Morono Y."/>
            <person name="Uchiyama I."/>
            <person name="Ito T."/>
            <person name="Fujiyama A."/>
            <person name="Inagaki F."/>
            <person name="Takami H."/>
        </authorList>
    </citation>
    <scope>NUCLEOTIDE SEQUENCE</scope>
    <source>
        <strain evidence="1">Expedition CK06-06</strain>
    </source>
</reference>
<feature type="non-terminal residue" evidence="1">
    <location>
        <position position="160"/>
    </location>
</feature>
<evidence type="ECO:0000313" key="1">
    <source>
        <dbReference type="EMBL" id="GAH94325.1"/>
    </source>
</evidence>
<gene>
    <name evidence="1" type="ORF">S06H3_00771</name>
</gene>
<dbReference type="EMBL" id="BARV01000159">
    <property type="protein sequence ID" value="GAH94325.1"/>
    <property type="molecule type" value="Genomic_DNA"/>
</dbReference>
<name>X1KL55_9ZZZZ</name>
<dbReference type="AlphaFoldDB" id="X1KL55"/>
<organism evidence="1">
    <name type="scientific">marine sediment metagenome</name>
    <dbReference type="NCBI Taxonomy" id="412755"/>
    <lineage>
        <taxon>unclassified sequences</taxon>
        <taxon>metagenomes</taxon>
        <taxon>ecological metagenomes</taxon>
    </lineage>
</organism>
<accession>X1KL55</accession>
<proteinExistence type="predicted"/>
<sequence>MLSPNSLLISLAKGEPGRKCKIAGYFDNASENYQLLIDLLGSEYHLADLIAGAGGLDVSYAFKGDALREYRISGEVGETEIHTDLKVKLIHEGGTVWEASFKEEKNEELKIDIKDIGKFTITGYFDSDSDNHNKNLDLLDPKYGIGDSVAGKAPYGIKFE</sequence>